<dbReference type="AlphaFoldDB" id="A0A7K1FTE6"/>
<feature type="region of interest" description="Disordered" evidence="1">
    <location>
        <begin position="39"/>
        <end position="76"/>
    </location>
</feature>
<proteinExistence type="predicted"/>
<dbReference type="Gene3D" id="3.40.50.150">
    <property type="entry name" value="Vaccinia Virus protein VP39"/>
    <property type="match status" value="1"/>
</dbReference>
<dbReference type="InterPro" id="IPR029063">
    <property type="entry name" value="SAM-dependent_MTases_sf"/>
</dbReference>
<feature type="region of interest" description="Disordered" evidence="1">
    <location>
        <begin position="1"/>
        <end position="22"/>
    </location>
</feature>
<dbReference type="CDD" id="cd02440">
    <property type="entry name" value="AdoMet_MTases"/>
    <property type="match status" value="1"/>
</dbReference>
<protein>
    <submittedName>
        <fullName evidence="2">SAM-dependent methyltransferase</fullName>
    </submittedName>
</protein>
<evidence type="ECO:0000313" key="2">
    <source>
        <dbReference type="EMBL" id="MTD17437.1"/>
    </source>
</evidence>
<gene>
    <name evidence="2" type="ORF">GIS00_26240</name>
</gene>
<dbReference type="EMBL" id="WLYK01000020">
    <property type="protein sequence ID" value="MTD17437.1"/>
    <property type="molecule type" value="Genomic_DNA"/>
</dbReference>
<evidence type="ECO:0000313" key="3">
    <source>
        <dbReference type="Proteomes" id="UP000460221"/>
    </source>
</evidence>
<dbReference type="GO" id="GO:0032259">
    <property type="term" value="P:methylation"/>
    <property type="evidence" value="ECO:0007669"/>
    <property type="project" value="UniProtKB-KW"/>
</dbReference>
<accession>A0A7K1FTE6</accession>
<keyword evidence="2" id="KW-0808">Transferase</keyword>
<reference evidence="2 3" key="1">
    <citation type="submission" date="2019-11" db="EMBL/GenBank/DDBJ databases">
        <authorList>
            <person name="Jiang L.-Q."/>
        </authorList>
    </citation>
    <scope>NUCLEOTIDE SEQUENCE [LARGE SCALE GENOMIC DNA]</scope>
    <source>
        <strain evidence="2 3">YIM 132087</strain>
    </source>
</reference>
<dbReference type="GO" id="GO:0003723">
    <property type="term" value="F:RNA binding"/>
    <property type="evidence" value="ECO:0007669"/>
    <property type="project" value="UniProtKB-KW"/>
</dbReference>
<dbReference type="Proteomes" id="UP000460221">
    <property type="component" value="Unassembled WGS sequence"/>
</dbReference>
<organism evidence="2 3">
    <name type="scientific">Nakamurella alba</name>
    <dbReference type="NCBI Taxonomy" id="2665158"/>
    <lineage>
        <taxon>Bacteria</taxon>
        <taxon>Bacillati</taxon>
        <taxon>Actinomycetota</taxon>
        <taxon>Actinomycetes</taxon>
        <taxon>Nakamurellales</taxon>
        <taxon>Nakamurellaceae</taxon>
        <taxon>Nakamurella</taxon>
    </lineage>
</organism>
<dbReference type="GO" id="GO:0008168">
    <property type="term" value="F:methyltransferase activity"/>
    <property type="evidence" value="ECO:0007669"/>
    <property type="project" value="UniProtKB-KW"/>
</dbReference>
<comment type="caution">
    <text evidence="2">The sequence shown here is derived from an EMBL/GenBank/DDBJ whole genome shotgun (WGS) entry which is preliminary data.</text>
</comment>
<name>A0A7K1FTE6_9ACTN</name>
<evidence type="ECO:0000256" key="1">
    <source>
        <dbReference type="SAM" id="MobiDB-lite"/>
    </source>
</evidence>
<keyword evidence="3" id="KW-1185">Reference proteome</keyword>
<keyword evidence="2" id="KW-0489">Methyltransferase</keyword>
<dbReference type="SUPFAM" id="SSF53335">
    <property type="entry name" value="S-adenosyl-L-methionine-dependent methyltransferases"/>
    <property type="match status" value="1"/>
</dbReference>
<sequence length="272" mass="28232">MPTTVVAGHRPRPPPEGGPHLVPTDGAVLLSSAGFGPCDGGAVRSPPEKVCGMSDQLDRPDAQTTTRTRPGGRPRRTGMFVREFLRSPLTTASLVPSSPALAAAMIARRADGRAPEVVVELGPGTGAFTTALQAIRPARHVAIELNPTLAAGLAADFPDVEVVTAAAADLRDVLAGRGLSGAVDLVVSGLPWQAFAGDAGHDLIGDVAGALRPDGAYTQFTYSWTRWAPPGRRQLGMLAQQFRAIAVDGPIWRNFPAATVYTCRGPIAPPAG</sequence>